<proteinExistence type="predicted"/>
<dbReference type="RefSeq" id="WP_206868181.1">
    <property type="nucleotide sequence ID" value="NZ_BMBA01000001.1"/>
</dbReference>
<protein>
    <recommendedName>
        <fullName evidence="7">Cardiolipin synthase N-terminal domain-containing protein</fullName>
    </recommendedName>
</protein>
<evidence type="ECO:0000313" key="9">
    <source>
        <dbReference type="Proteomes" id="UP000663802"/>
    </source>
</evidence>
<dbReference type="Pfam" id="PF13396">
    <property type="entry name" value="PLDc_N"/>
    <property type="match status" value="1"/>
</dbReference>
<feature type="transmembrane region" description="Helical" evidence="6">
    <location>
        <begin position="36"/>
        <end position="55"/>
    </location>
</feature>
<comment type="subcellular location">
    <subcellularLocation>
        <location evidence="1">Cell membrane</location>
        <topology evidence="1">Multi-pass membrane protein</topology>
    </subcellularLocation>
</comment>
<name>A0ABQ1E604_9CLOT</name>
<keyword evidence="4 6" id="KW-1133">Transmembrane helix</keyword>
<feature type="transmembrane region" description="Helical" evidence="6">
    <location>
        <begin position="6"/>
        <end position="24"/>
    </location>
</feature>
<sequence length="60" mass="6814">MNIDLTILMPVLLLQGIFSIYCFAKLIGNPVKYLPKWLWAILCLNTLGCILYLALGKDEE</sequence>
<keyword evidence="5 6" id="KW-0472">Membrane</keyword>
<keyword evidence="9" id="KW-1185">Reference proteome</keyword>
<gene>
    <name evidence="8" type="ORF">CSC2_07130</name>
</gene>
<dbReference type="Proteomes" id="UP000663802">
    <property type="component" value="Unassembled WGS sequence"/>
</dbReference>
<dbReference type="InterPro" id="IPR027379">
    <property type="entry name" value="CLS_N"/>
</dbReference>
<evidence type="ECO:0000259" key="7">
    <source>
        <dbReference type="Pfam" id="PF13396"/>
    </source>
</evidence>
<evidence type="ECO:0000256" key="3">
    <source>
        <dbReference type="ARBA" id="ARBA00022692"/>
    </source>
</evidence>
<accession>A0ABQ1E604</accession>
<evidence type="ECO:0000256" key="5">
    <source>
        <dbReference type="ARBA" id="ARBA00023136"/>
    </source>
</evidence>
<evidence type="ECO:0000313" key="8">
    <source>
        <dbReference type="EMBL" id="GFZ30187.1"/>
    </source>
</evidence>
<evidence type="ECO:0000256" key="6">
    <source>
        <dbReference type="SAM" id="Phobius"/>
    </source>
</evidence>
<evidence type="ECO:0000256" key="4">
    <source>
        <dbReference type="ARBA" id="ARBA00022989"/>
    </source>
</evidence>
<feature type="domain" description="Cardiolipin synthase N-terminal" evidence="7">
    <location>
        <begin position="17"/>
        <end position="56"/>
    </location>
</feature>
<comment type="caution">
    <text evidence="8">The sequence shown here is derived from an EMBL/GenBank/DDBJ whole genome shotgun (WGS) entry which is preliminary data.</text>
</comment>
<keyword evidence="2" id="KW-1003">Cell membrane</keyword>
<dbReference type="EMBL" id="BMBA01000001">
    <property type="protein sequence ID" value="GFZ30187.1"/>
    <property type="molecule type" value="Genomic_DNA"/>
</dbReference>
<evidence type="ECO:0000256" key="2">
    <source>
        <dbReference type="ARBA" id="ARBA00022475"/>
    </source>
</evidence>
<reference evidence="8 9" key="1">
    <citation type="journal article" date="2021" name="Int. J. Syst. Evol. Microbiol.">
        <title>Clostridium zeae sp. nov., isolated from corn silage.</title>
        <authorList>
            <person name="Kobayashi H."/>
            <person name="Tanizawa Y."/>
            <person name="Yagura M."/>
            <person name="Sakamoto M."/>
            <person name="Ohkuma M."/>
            <person name="Tohno M."/>
        </authorList>
    </citation>
    <scope>NUCLEOTIDE SEQUENCE [LARGE SCALE GENOMIC DNA]</scope>
    <source>
        <strain evidence="8 9">CSC2</strain>
    </source>
</reference>
<keyword evidence="3 6" id="KW-0812">Transmembrane</keyword>
<evidence type="ECO:0000256" key="1">
    <source>
        <dbReference type="ARBA" id="ARBA00004651"/>
    </source>
</evidence>
<organism evidence="8 9">
    <name type="scientific">Clostridium zeae</name>
    <dbReference type="NCBI Taxonomy" id="2759022"/>
    <lineage>
        <taxon>Bacteria</taxon>
        <taxon>Bacillati</taxon>
        <taxon>Bacillota</taxon>
        <taxon>Clostridia</taxon>
        <taxon>Eubacteriales</taxon>
        <taxon>Clostridiaceae</taxon>
        <taxon>Clostridium</taxon>
    </lineage>
</organism>